<feature type="domain" description="K Homology" evidence="3">
    <location>
        <begin position="82"/>
        <end position="154"/>
    </location>
</feature>
<dbReference type="HOGENOM" id="CLU_064992_3_0_2"/>
<dbReference type="NCBIfam" id="NF010332">
    <property type="entry name" value="PRK13763.2-2"/>
    <property type="match status" value="1"/>
</dbReference>
<dbReference type="Pfam" id="PF00013">
    <property type="entry name" value="KH_1"/>
    <property type="match status" value="1"/>
</dbReference>
<evidence type="ECO:0000256" key="1">
    <source>
        <dbReference type="ARBA" id="ARBA00022884"/>
    </source>
</evidence>
<keyword evidence="5" id="KW-1185">Reference proteome</keyword>
<dbReference type="PANTHER" id="PTHR12826:SF13">
    <property type="entry name" value="RNA-BINDING PROTEIN PNO1"/>
    <property type="match status" value="1"/>
</dbReference>
<dbReference type="Proteomes" id="UP000002408">
    <property type="component" value="Chromosome"/>
</dbReference>
<dbReference type="SUPFAM" id="SSF54791">
    <property type="entry name" value="Eukaryotic type KH-domain (KH-domain type I)"/>
    <property type="match status" value="2"/>
</dbReference>
<dbReference type="EMBL" id="CP000780">
    <property type="protein sequence ID" value="ABS56971.1"/>
    <property type="molecule type" value="Genomic_DNA"/>
</dbReference>
<dbReference type="Pfam" id="PF22891">
    <property type="entry name" value="KH_PNO1_2nd"/>
    <property type="match status" value="1"/>
</dbReference>
<accession>A7IB60</accession>
<organism evidence="4 5">
    <name type="scientific">Methanoregula boonei (strain DSM 21154 / JCM 14090 / 6A8)</name>
    <dbReference type="NCBI Taxonomy" id="456442"/>
    <lineage>
        <taxon>Archaea</taxon>
        <taxon>Methanobacteriati</taxon>
        <taxon>Methanobacteriota</taxon>
        <taxon>Stenosarchaea group</taxon>
        <taxon>Methanomicrobia</taxon>
        <taxon>Methanomicrobiales</taxon>
        <taxon>Methanoregulaceae</taxon>
        <taxon>Methanoregula</taxon>
    </lineage>
</organism>
<dbReference type="GO" id="GO:0003723">
    <property type="term" value="F:RNA binding"/>
    <property type="evidence" value="ECO:0007669"/>
    <property type="project" value="UniProtKB-UniRule"/>
</dbReference>
<gene>
    <name evidence="4" type="ordered locus">Mboo_2457</name>
</gene>
<feature type="domain" description="K Homology" evidence="3">
    <location>
        <begin position="1"/>
        <end position="64"/>
    </location>
</feature>
<dbReference type="PANTHER" id="PTHR12826">
    <property type="entry name" value="RIBONUCLEASE Y"/>
    <property type="match status" value="1"/>
</dbReference>
<sequence>MIQELKIATSRVGVLIGKGGSTKKELEEKTHTTISIDSKEGLVKVEAAEENAIPLLRAVEIINALNAGFSPQRAFEMIEDEDLLLDIIDLSRVADNPRQLDRLRGRIIGKDGRAREQIENMTDVDISVFGHTVGLIGYPEQMKIARAAIDMLIEGVPHENVFAFLDKKKKEAKQDMISYYY</sequence>
<dbReference type="NCBIfam" id="TIGR03665">
    <property type="entry name" value="arCOG04150"/>
    <property type="match status" value="1"/>
</dbReference>
<dbReference type="InterPro" id="IPR019964">
    <property type="entry name" value="KH_domain_protein_archaea"/>
</dbReference>
<dbReference type="InterPro" id="IPR004088">
    <property type="entry name" value="KH_dom_type_1"/>
</dbReference>
<proteinExistence type="predicted"/>
<evidence type="ECO:0000256" key="2">
    <source>
        <dbReference type="PROSITE-ProRule" id="PRU00117"/>
    </source>
</evidence>
<dbReference type="STRING" id="456442.Mboo_2457"/>
<keyword evidence="1 2" id="KW-0694">RNA-binding</keyword>
<dbReference type="PROSITE" id="PS50084">
    <property type="entry name" value="KH_TYPE_1"/>
    <property type="match status" value="1"/>
</dbReference>
<dbReference type="OrthoDB" id="7870at2157"/>
<reference evidence="5" key="1">
    <citation type="journal article" date="2015" name="Microbiology">
        <title>Genome of Methanoregula boonei 6A8 reveals adaptations to oligotrophic peatland environments.</title>
        <authorList>
            <person name="Braeuer S."/>
            <person name="Cadillo-Quiroz H."/>
            <person name="Kyrpides N."/>
            <person name="Woyke T."/>
            <person name="Goodwin L."/>
            <person name="Detter C."/>
            <person name="Podell S."/>
            <person name="Yavitt J.B."/>
            <person name="Zinder S.H."/>
        </authorList>
    </citation>
    <scope>NUCLEOTIDE SEQUENCE [LARGE SCALE GENOMIC DNA]</scope>
    <source>
        <strain evidence="5">DSM 21154 / JCM 14090 / 6A8</strain>
    </source>
</reference>
<dbReference type="RefSeq" id="WP_012108035.1">
    <property type="nucleotide sequence ID" value="NC_009712.1"/>
</dbReference>
<dbReference type="InterPro" id="IPR055211">
    <property type="entry name" value="KH_PNO1_2nd"/>
</dbReference>
<dbReference type="InterPro" id="IPR036612">
    <property type="entry name" value="KH_dom_type_1_sf"/>
</dbReference>
<name>A7IB60_METB6</name>
<dbReference type="SMART" id="SM00322">
    <property type="entry name" value="KH"/>
    <property type="match status" value="2"/>
</dbReference>
<evidence type="ECO:0000259" key="3">
    <source>
        <dbReference type="SMART" id="SM00322"/>
    </source>
</evidence>
<dbReference type="AlphaFoldDB" id="A7IB60"/>
<dbReference type="InterPro" id="IPR004087">
    <property type="entry name" value="KH_dom"/>
</dbReference>
<dbReference type="Gene3D" id="3.30.1370.10">
    <property type="entry name" value="K Homology domain, type 1"/>
    <property type="match status" value="2"/>
</dbReference>
<evidence type="ECO:0000313" key="5">
    <source>
        <dbReference type="Proteomes" id="UP000002408"/>
    </source>
</evidence>
<dbReference type="GeneID" id="5410541"/>
<protein>
    <submittedName>
        <fullName evidence="4">KH, type 1, domain protein</fullName>
    </submittedName>
</protein>
<evidence type="ECO:0000313" key="4">
    <source>
        <dbReference type="EMBL" id="ABS56971.1"/>
    </source>
</evidence>
<dbReference type="KEGG" id="mbn:Mboo_2457"/>
<dbReference type="eggNOG" id="arCOG04150">
    <property type="taxonomic scope" value="Archaea"/>
</dbReference>